<dbReference type="AlphaFoldDB" id="A0A073K5K0"/>
<dbReference type="Gene3D" id="1.10.10.10">
    <property type="entry name" value="Winged helix-like DNA-binding domain superfamily/Winged helix DNA-binding domain"/>
    <property type="match status" value="1"/>
</dbReference>
<dbReference type="eggNOG" id="COG2197">
    <property type="taxonomic scope" value="Bacteria"/>
</dbReference>
<dbReference type="PROSITE" id="PS50043">
    <property type="entry name" value="HTH_LUXR_2"/>
    <property type="match status" value="1"/>
</dbReference>
<keyword evidence="3" id="KW-0804">Transcription</keyword>
<sequence>MGKRRDEMIKEIELLMHTTSCITAFQTAVIKTLRATISFQNVCFTTVDPYTLLSTGAYTDERIERIHHQLFMNEYGEQDYNRHEELVKYVPHVASLSKATCGNLMKSKRYRNVLKFAGLGDELRVAFVYKRKCWGFLSLFRNEDEPFFSDEDCTYLISIMPAIAKVLRVKSVMLPITKEWSMIKTGMIVVNDYFQPLFLNKGGEEWLSRLQKWEGLQEGDLPRPVRAVCSRVASPNTLGDVAKICMYTPDRQIVMIKASKMSGDHNQVCYTVSFERAQQEDIFHLLAEGYDFSVREKQVVERVMKGESTKQIAIYLNMSTYTVQDHLKSIFAKVGIGSRNELVWELFLKHSILDEVE</sequence>
<accession>A0A073K5K0</accession>
<dbReference type="PANTHER" id="PTHR44688:SF16">
    <property type="entry name" value="DNA-BINDING TRANSCRIPTIONAL ACTIVATOR DEVR_DOSR"/>
    <property type="match status" value="1"/>
</dbReference>
<evidence type="ECO:0000256" key="1">
    <source>
        <dbReference type="ARBA" id="ARBA00023015"/>
    </source>
</evidence>
<dbReference type="InterPro" id="IPR036388">
    <property type="entry name" value="WH-like_DNA-bd_sf"/>
</dbReference>
<evidence type="ECO:0000256" key="3">
    <source>
        <dbReference type="ARBA" id="ARBA00023163"/>
    </source>
</evidence>
<dbReference type="OrthoDB" id="9815744at2"/>
<dbReference type="GO" id="GO:0006355">
    <property type="term" value="P:regulation of DNA-templated transcription"/>
    <property type="evidence" value="ECO:0007669"/>
    <property type="project" value="InterPro"/>
</dbReference>
<reference evidence="5 6" key="1">
    <citation type="submission" date="2014-06" db="EMBL/GenBank/DDBJ databases">
        <title>Draft genome sequence of Bacillus manliponensis JCM 15802 (MCCC 1A00708).</title>
        <authorList>
            <person name="Lai Q."/>
            <person name="Liu Y."/>
            <person name="Shao Z."/>
        </authorList>
    </citation>
    <scope>NUCLEOTIDE SEQUENCE [LARGE SCALE GENOMIC DNA]</scope>
    <source>
        <strain evidence="5 6">JCM 15802</strain>
    </source>
</reference>
<dbReference type="Proteomes" id="UP000027822">
    <property type="component" value="Unassembled WGS sequence"/>
</dbReference>
<dbReference type="EMBL" id="JOTN01000026">
    <property type="protein sequence ID" value="KEK17523.1"/>
    <property type="molecule type" value="Genomic_DNA"/>
</dbReference>
<proteinExistence type="predicted"/>
<feature type="domain" description="HTH luxR-type" evidence="4">
    <location>
        <begin position="285"/>
        <end position="350"/>
    </location>
</feature>
<dbReference type="GO" id="GO:0003677">
    <property type="term" value="F:DNA binding"/>
    <property type="evidence" value="ECO:0007669"/>
    <property type="project" value="UniProtKB-KW"/>
</dbReference>
<dbReference type="STRING" id="574376.BAMA_12305"/>
<keyword evidence="2" id="KW-0238">DNA-binding</keyword>
<dbReference type="RefSeq" id="WP_034643009.1">
    <property type="nucleotide sequence ID" value="NZ_CBCSJC010000001.1"/>
</dbReference>
<dbReference type="PANTHER" id="PTHR44688">
    <property type="entry name" value="DNA-BINDING TRANSCRIPTIONAL ACTIVATOR DEVR_DOSR"/>
    <property type="match status" value="1"/>
</dbReference>
<protein>
    <recommendedName>
        <fullName evidence="4">HTH luxR-type domain-containing protein</fullName>
    </recommendedName>
</protein>
<comment type="caution">
    <text evidence="5">The sequence shown here is derived from an EMBL/GenBank/DDBJ whole genome shotgun (WGS) entry which is preliminary data.</text>
</comment>
<dbReference type="Pfam" id="PF00196">
    <property type="entry name" value="GerE"/>
    <property type="match status" value="1"/>
</dbReference>
<dbReference type="PROSITE" id="PS00622">
    <property type="entry name" value="HTH_LUXR_1"/>
    <property type="match status" value="1"/>
</dbReference>
<evidence type="ECO:0000259" key="4">
    <source>
        <dbReference type="PROSITE" id="PS50043"/>
    </source>
</evidence>
<evidence type="ECO:0000256" key="2">
    <source>
        <dbReference type="ARBA" id="ARBA00023125"/>
    </source>
</evidence>
<dbReference type="SUPFAM" id="SSF46894">
    <property type="entry name" value="C-terminal effector domain of the bipartite response regulators"/>
    <property type="match status" value="1"/>
</dbReference>
<dbReference type="SMART" id="SM00421">
    <property type="entry name" value="HTH_LUXR"/>
    <property type="match status" value="1"/>
</dbReference>
<evidence type="ECO:0000313" key="5">
    <source>
        <dbReference type="EMBL" id="KEK17523.1"/>
    </source>
</evidence>
<keyword evidence="6" id="KW-1185">Reference proteome</keyword>
<dbReference type="CDD" id="cd06170">
    <property type="entry name" value="LuxR_C_like"/>
    <property type="match status" value="1"/>
</dbReference>
<evidence type="ECO:0000313" key="6">
    <source>
        <dbReference type="Proteomes" id="UP000027822"/>
    </source>
</evidence>
<dbReference type="InterPro" id="IPR016032">
    <property type="entry name" value="Sig_transdc_resp-reg_C-effctor"/>
</dbReference>
<gene>
    <name evidence="5" type="ORF">BAMA_12305</name>
</gene>
<organism evidence="5 6">
    <name type="scientific">Bacillus manliponensis</name>
    <dbReference type="NCBI Taxonomy" id="574376"/>
    <lineage>
        <taxon>Bacteria</taxon>
        <taxon>Bacillati</taxon>
        <taxon>Bacillota</taxon>
        <taxon>Bacilli</taxon>
        <taxon>Bacillales</taxon>
        <taxon>Bacillaceae</taxon>
        <taxon>Bacillus</taxon>
        <taxon>Bacillus cereus group</taxon>
    </lineage>
</organism>
<dbReference type="InterPro" id="IPR000792">
    <property type="entry name" value="Tscrpt_reg_LuxR_C"/>
</dbReference>
<keyword evidence="1" id="KW-0805">Transcription regulation</keyword>
<name>A0A073K5K0_9BACI</name>
<dbReference type="PRINTS" id="PR00038">
    <property type="entry name" value="HTHLUXR"/>
</dbReference>